<comment type="catalytic activity">
    <reaction evidence="1">
        <text>Hydrolysis of DNA containing ring-opened 7-methylguanine residues, releasing 2,6-diamino-4-hydroxy-5-(N-methyl)formamidopyrimidine.</text>
        <dbReference type="EC" id="3.2.2.23"/>
    </reaction>
</comment>
<accession>A0A0G1A6B3</accession>
<evidence type="ECO:0000256" key="8">
    <source>
        <dbReference type="ARBA" id="ARBA00022801"/>
    </source>
</evidence>
<evidence type="ECO:0000256" key="9">
    <source>
        <dbReference type="ARBA" id="ARBA00022833"/>
    </source>
</evidence>
<dbReference type="SUPFAM" id="SSF81624">
    <property type="entry name" value="N-terminal domain of MutM-like DNA repair proteins"/>
    <property type="match status" value="1"/>
</dbReference>
<evidence type="ECO:0000256" key="6">
    <source>
        <dbReference type="ARBA" id="ARBA00022763"/>
    </source>
</evidence>
<evidence type="ECO:0000256" key="12">
    <source>
        <dbReference type="ARBA" id="ARBA00023239"/>
    </source>
</evidence>
<dbReference type="InterPro" id="IPR012319">
    <property type="entry name" value="FPG_cat"/>
</dbReference>
<evidence type="ECO:0000256" key="7">
    <source>
        <dbReference type="ARBA" id="ARBA00022771"/>
    </source>
</evidence>
<dbReference type="CDD" id="cd08966">
    <property type="entry name" value="EcFpg-like_N"/>
    <property type="match status" value="1"/>
</dbReference>
<name>A0A0G1A6B3_9BACT</name>
<evidence type="ECO:0000259" key="17">
    <source>
        <dbReference type="PROSITE" id="PS51066"/>
    </source>
</evidence>
<dbReference type="NCBIfam" id="TIGR00577">
    <property type="entry name" value="fpg"/>
    <property type="match status" value="1"/>
</dbReference>
<dbReference type="SUPFAM" id="SSF57716">
    <property type="entry name" value="Glucocorticoid receptor-like (DNA-binding domain)"/>
    <property type="match status" value="1"/>
</dbReference>
<keyword evidence="11" id="KW-0234">DNA repair</keyword>
<evidence type="ECO:0000256" key="14">
    <source>
        <dbReference type="ARBA" id="ARBA00023295"/>
    </source>
</evidence>
<dbReference type="Pfam" id="PF06827">
    <property type="entry name" value="zf-FPG_IleRS"/>
    <property type="match status" value="1"/>
</dbReference>
<keyword evidence="10" id="KW-0238">DNA-binding</keyword>
<keyword evidence="13" id="KW-0511">Multifunctional enzyme</keyword>
<dbReference type="FunFam" id="1.10.8.50:FF:000003">
    <property type="entry name" value="Formamidopyrimidine-DNA glycosylase"/>
    <property type="match status" value="1"/>
</dbReference>
<dbReference type="Gene3D" id="3.20.190.10">
    <property type="entry name" value="MutM-like, N-terminal"/>
    <property type="match status" value="1"/>
</dbReference>
<dbReference type="PROSITE" id="PS51068">
    <property type="entry name" value="FPG_CAT"/>
    <property type="match status" value="1"/>
</dbReference>
<feature type="domain" description="Formamidopyrimidine-DNA glycosylase catalytic" evidence="18">
    <location>
        <begin position="2"/>
        <end position="128"/>
    </location>
</feature>
<dbReference type="Proteomes" id="UP000034837">
    <property type="component" value="Unassembled WGS sequence"/>
</dbReference>
<comment type="similarity">
    <text evidence="3">Belongs to the FPG family.</text>
</comment>
<comment type="caution">
    <text evidence="19">The sequence shown here is derived from an EMBL/GenBank/DDBJ whole genome shotgun (WGS) entry which is preliminary data.</text>
</comment>
<dbReference type="AlphaFoldDB" id="A0A0G1A6B3"/>
<proteinExistence type="inferred from homology"/>
<dbReference type="InterPro" id="IPR035937">
    <property type="entry name" value="FPG_N"/>
</dbReference>
<evidence type="ECO:0000256" key="1">
    <source>
        <dbReference type="ARBA" id="ARBA00001668"/>
    </source>
</evidence>
<dbReference type="InterPro" id="IPR000214">
    <property type="entry name" value="Znf_DNA_glyclase/AP_lyase"/>
</dbReference>
<dbReference type="Pfam" id="PF01149">
    <property type="entry name" value="Fapy_DNA_glyco"/>
    <property type="match status" value="1"/>
</dbReference>
<dbReference type="GO" id="GO:0008270">
    <property type="term" value="F:zinc ion binding"/>
    <property type="evidence" value="ECO:0007669"/>
    <property type="project" value="UniProtKB-KW"/>
</dbReference>
<keyword evidence="7 16" id="KW-0863">Zinc-finger</keyword>
<evidence type="ECO:0000259" key="18">
    <source>
        <dbReference type="PROSITE" id="PS51068"/>
    </source>
</evidence>
<evidence type="ECO:0000256" key="16">
    <source>
        <dbReference type="PROSITE-ProRule" id="PRU00391"/>
    </source>
</evidence>
<dbReference type="EMBL" id="LCDO01000011">
    <property type="protein sequence ID" value="KKS56479.1"/>
    <property type="molecule type" value="Genomic_DNA"/>
</dbReference>
<dbReference type="GO" id="GO:0140078">
    <property type="term" value="F:class I DNA-(apurinic or apyrimidinic site) endonuclease activity"/>
    <property type="evidence" value="ECO:0007669"/>
    <property type="project" value="UniProtKB-EC"/>
</dbReference>
<evidence type="ECO:0000256" key="13">
    <source>
        <dbReference type="ARBA" id="ARBA00023268"/>
    </source>
</evidence>
<dbReference type="InterPro" id="IPR020629">
    <property type="entry name" value="FPG_Glyclase"/>
</dbReference>
<dbReference type="SUPFAM" id="SSF46946">
    <property type="entry name" value="S13-like H2TH domain"/>
    <property type="match status" value="1"/>
</dbReference>
<evidence type="ECO:0000313" key="20">
    <source>
        <dbReference type="Proteomes" id="UP000034837"/>
    </source>
</evidence>
<dbReference type="PANTHER" id="PTHR22993:SF9">
    <property type="entry name" value="FORMAMIDOPYRIMIDINE-DNA GLYCOSYLASE"/>
    <property type="match status" value="1"/>
</dbReference>
<comment type="subunit">
    <text evidence="4">Monomer.</text>
</comment>
<dbReference type="PATRIC" id="fig|1619039.3.peg.1027"/>
<gene>
    <name evidence="19" type="ORF">UV20_C0011G0020</name>
</gene>
<sequence>MPELPEVETIRQDLTKLIVGKKIAAVEVRFKKMVQPGNFSKVLVGRKIKKISRRAKLLIFELSGGLKMLVHLKMTGQLVYRAQDGKIGAVGGHPIVQNLQELPNKFSHVIFTFTDHSHLFFNDVRKFGYLKIADEKEVEEVKASYGIEPFTKDFILENFTTVILSRSKMKIKQLLMAQELIAGLGNIYSDEACFYAGVRPQKPAGSLSNQEIKKLFLAILKVLKKSLGKRGTSVENYVDVYGREGGFVPYLMVYGRAGEKCKLCGNNLVKLKIGGRTSVYCPHCQK</sequence>
<evidence type="ECO:0000313" key="19">
    <source>
        <dbReference type="EMBL" id="KKS56479.1"/>
    </source>
</evidence>
<dbReference type="GO" id="GO:0034039">
    <property type="term" value="F:8-oxo-7,8-dihydroguanine DNA N-glycosylase activity"/>
    <property type="evidence" value="ECO:0007669"/>
    <property type="project" value="TreeGrafter"/>
</dbReference>
<dbReference type="SMART" id="SM01232">
    <property type="entry name" value="H2TH"/>
    <property type="match status" value="1"/>
</dbReference>
<reference evidence="19 20" key="1">
    <citation type="journal article" date="2015" name="Nature">
        <title>rRNA introns, odd ribosomes, and small enigmatic genomes across a large radiation of phyla.</title>
        <authorList>
            <person name="Brown C.T."/>
            <person name="Hug L.A."/>
            <person name="Thomas B.C."/>
            <person name="Sharon I."/>
            <person name="Castelle C.J."/>
            <person name="Singh A."/>
            <person name="Wilkins M.J."/>
            <person name="Williams K.H."/>
            <person name="Banfield J.F."/>
        </authorList>
    </citation>
    <scope>NUCLEOTIDE SEQUENCE [LARGE SCALE GENOMIC DNA]</scope>
</reference>
<dbReference type="InterPro" id="IPR010663">
    <property type="entry name" value="Znf_FPG/IleRS"/>
</dbReference>
<keyword evidence="9" id="KW-0862">Zinc</keyword>
<dbReference type="PROSITE" id="PS51066">
    <property type="entry name" value="ZF_FPG_2"/>
    <property type="match status" value="1"/>
</dbReference>
<evidence type="ECO:0000256" key="3">
    <source>
        <dbReference type="ARBA" id="ARBA00009409"/>
    </source>
</evidence>
<evidence type="ECO:0000256" key="5">
    <source>
        <dbReference type="ARBA" id="ARBA00022723"/>
    </source>
</evidence>
<dbReference type="InterPro" id="IPR015886">
    <property type="entry name" value="H2TH_FPG"/>
</dbReference>
<keyword evidence="14" id="KW-0326">Glycosidase</keyword>
<evidence type="ECO:0000256" key="2">
    <source>
        <dbReference type="ARBA" id="ARBA00001947"/>
    </source>
</evidence>
<feature type="domain" description="FPG-type" evidence="17">
    <location>
        <begin position="252"/>
        <end position="286"/>
    </location>
</feature>
<evidence type="ECO:0000256" key="10">
    <source>
        <dbReference type="ARBA" id="ARBA00023125"/>
    </source>
</evidence>
<organism evidence="19 20">
    <name type="scientific">Candidatus Magasanikbacteria bacterium GW2011_GWA2_42_32</name>
    <dbReference type="NCBI Taxonomy" id="1619039"/>
    <lineage>
        <taxon>Bacteria</taxon>
        <taxon>Candidatus Magasanikiibacteriota</taxon>
    </lineage>
</organism>
<dbReference type="GO" id="GO:0003684">
    <property type="term" value="F:damaged DNA binding"/>
    <property type="evidence" value="ECO:0007669"/>
    <property type="project" value="InterPro"/>
</dbReference>
<comment type="catalytic activity">
    <reaction evidence="15">
        <text>2'-deoxyribonucleotide-(2'-deoxyribose 5'-phosphate)-2'-deoxyribonucleotide-DNA = a 3'-end 2'-deoxyribonucleotide-(2,3-dehydro-2,3-deoxyribose 5'-phosphate)-DNA + a 5'-end 5'-phospho-2'-deoxyribonucleoside-DNA + H(+)</text>
        <dbReference type="Rhea" id="RHEA:66592"/>
        <dbReference type="Rhea" id="RHEA-COMP:13180"/>
        <dbReference type="Rhea" id="RHEA-COMP:16897"/>
        <dbReference type="Rhea" id="RHEA-COMP:17067"/>
        <dbReference type="ChEBI" id="CHEBI:15378"/>
        <dbReference type="ChEBI" id="CHEBI:136412"/>
        <dbReference type="ChEBI" id="CHEBI:157695"/>
        <dbReference type="ChEBI" id="CHEBI:167181"/>
        <dbReference type="EC" id="4.2.99.18"/>
    </reaction>
</comment>
<keyword evidence="12" id="KW-0456">Lyase</keyword>
<dbReference type="Pfam" id="PF06831">
    <property type="entry name" value="H2TH"/>
    <property type="match status" value="1"/>
</dbReference>
<dbReference type="SMART" id="SM00898">
    <property type="entry name" value="Fapy_DNA_glyco"/>
    <property type="match status" value="1"/>
</dbReference>
<evidence type="ECO:0000256" key="4">
    <source>
        <dbReference type="ARBA" id="ARBA00011245"/>
    </source>
</evidence>
<dbReference type="InterPro" id="IPR010979">
    <property type="entry name" value="Ribosomal_uS13-like_H2TH"/>
</dbReference>
<dbReference type="InterPro" id="IPR015887">
    <property type="entry name" value="DNA_glyclase_Znf_dom_DNA_BS"/>
</dbReference>
<evidence type="ECO:0000256" key="15">
    <source>
        <dbReference type="ARBA" id="ARBA00044632"/>
    </source>
</evidence>
<evidence type="ECO:0000256" key="11">
    <source>
        <dbReference type="ARBA" id="ARBA00023204"/>
    </source>
</evidence>
<keyword evidence="8" id="KW-0378">Hydrolase</keyword>
<keyword evidence="6" id="KW-0227">DNA damage</keyword>
<keyword evidence="5" id="KW-0479">Metal-binding</keyword>
<dbReference type="PROSITE" id="PS01242">
    <property type="entry name" value="ZF_FPG_1"/>
    <property type="match status" value="1"/>
</dbReference>
<dbReference type="Gene3D" id="1.10.8.50">
    <property type="match status" value="1"/>
</dbReference>
<dbReference type="GO" id="GO:0006284">
    <property type="term" value="P:base-excision repair"/>
    <property type="evidence" value="ECO:0007669"/>
    <property type="project" value="InterPro"/>
</dbReference>
<comment type="cofactor">
    <cofactor evidence="2">
        <name>Zn(2+)</name>
        <dbReference type="ChEBI" id="CHEBI:29105"/>
    </cofactor>
</comment>
<dbReference type="NCBIfam" id="NF002211">
    <property type="entry name" value="PRK01103.1"/>
    <property type="match status" value="1"/>
</dbReference>
<protein>
    <submittedName>
        <fullName evidence="19">Formamidopyrimidine-DNA glycosylase</fullName>
    </submittedName>
</protein>
<dbReference type="PANTHER" id="PTHR22993">
    <property type="entry name" value="FORMAMIDOPYRIMIDINE-DNA GLYCOSYLASE"/>
    <property type="match status" value="1"/>
</dbReference>